<evidence type="ECO:0000313" key="4">
    <source>
        <dbReference type="EMBL" id="CEN51618.1"/>
    </source>
</evidence>
<evidence type="ECO:0000313" key="7">
    <source>
        <dbReference type="Proteomes" id="UP000243136"/>
    </source>
</evidence>
<feature type="chain" id="PRO_5015034917" evidence="1">
    <location>
        <begin position="21"/>
        <end position="161"/>
    </location>
</feature>
<reference evidence="5 6" key="1">
    <citation type="submission" date="2015-01" db="EMBL/GenBank/DDBJ databases">
        <authorList>
            <person name="MANFREDI Pablo"/>
        </authorList>
    </citation>
    <scope>NUCLEOTIDE SEQUENCE [LARGE SCALE GENOMIC DNA]</scope>
    <source>
        <strain evidence="4 5">Cc11</strain>
        <strain evidence="3 6">Cc12</strain>
    </source>
</reference>
<dbReference type="Proteomes" id="UP000039370">
    <property type="component" value="Unassembled WGS sequence"/>
</dbReference>
<dbReference type="AlphaFoldDB" id="A0A0B7INQ0"/>
<evidence type="ECO:0000256" key="1">
    <source>
        <dbReference type="SAM" id="SignalP"/>
    </source>
</evidence>
<sequence length="161" mass="18469">MKKITILLFTILLVSCGTGAKISKPKETRVANKSIKGEWTLASVTYNQTGKYDVTLLNDTSKECFEGSVWKFVPNNYRGTYTIMKSDCSVGQRNFIFTVQEVDSKTGYYDFMLKPTDEKYQSETNQGIRFQLAYLSDNQMTWEQTLRVDGKPFVISMNFVK</sequence>
<reference evidence="2" key="2">
    <citation type="journal article" date="2017" name="Genome Announc.">
        <title>Twelve Complete Reference Genomes of Clinical Isolates in the Capnocytophaga Genus.</title>
        <authorList>
            <person name="Villarma A."/>
            <person name="Gulvik C.A."/>
            <person name="Rowe L.A."/>
            <person name="Sheth M."/>
            <person name="Juieng P."/>
            <person name="Nicholson A.C."/>
            <person name="Loparev V.N."/>
            <person name="McQuiston J.R."/>
        </authorList>
    </citation>
    <scope>NUCLEOTIDE SEQUENCE</scope>
    <source>
        <strain evidence="2">H5594</strain>
    </source>
</reference>
<evidence type="ECO:0000313" key="2">
    <source>
        <dbReference type="EMBL" id="ATA92535.1"/>
    </source>
</evidence>
<dbReference type="GeneID" id="69581334"/>
<name>A0A0B7INQ0_9FLAO</name>
<dbReference type="SUPFAM" id="SSF50386">
    <property type="entry name" value="STI-like"/>
    <property type="match status" value="1"/>
</dbReference>
<keyword evidence="1" id="KW-0732">Signal</keyword>
<evidence type="ECO:0000313" key="3">
    <source>
        <dbReference type="EMBL" id="CEN35218.1"/>
    </source>
</evidence>
<reference evidence="7" key="3">
    <citation type="submission" date="2017-06" db="EMBL/GenBank/DDBJ databases">
        <title>Capnocytophaga spp. assemblies.</title>
        <authorList>
            <person name="Gulvik C.A."/>
        </authorList>
    </citation>
    <scope>NUCLEOTIDE SEQUENCE [LARGE SCALE GENOMIC DNA]</scope>
    <source>
        <strain evidence="7">H5594</strain>
    </source>
</reference>
<organism evidence="4 5">
    <name type="scientific">Capnocytophaga canimorsus</name>
    <dbReference type="NCBI Taxonomy" id="28188"/>
    <lineage>
        <taxon>Bacteria</taxon>
        <taxon>Pseudomonadati</taxon>
        <taxon>Bacteroidota</taxon>
        <taxon>Flavobacteriia</taxon>
        <taxon>Flavobacteriales</taxon>
        <taxon>Flavobacteriaceae</taxon>
        <taxon>Capnocytophaga</taxon>
    </lineage>
</organism>
<dbReference type="EMBL" id="CP022388">
    <property type="protein sequence ID" value="ATA92535.1"/>
    <property type="molecule type" value="Genomic_DNA"/>
</dbReference>
<dbReference type="EMBL" id="CDOE01000057">
    <property type="protein sequence ID" value="CEN35218.1"/>
    <property type="molecule type" value="Genomic_DNA"/>
</dbReference>
<dbReference type="RefSeq" id="WP_013996750.1">
    <property type="nucleotide sequence ID" value="NZ_BOQJ01000001.1"/>
</dbReference>
<gene>
    <name evidence="4" type="ORF">CCAN11_2330016</name>
    <name evidence="3" type="ORF">CCAN12_600011</name>
    <name evidence="2" type="ORF">CGC56_10430</name>
</gene>
<evidence type="ECO:0000313" key="6">
    <source>
        <dbReference type="Proteomes" id="UP000044026"/>
    </source>
</evidence>
<dbReference type="PROSITE" id="PS51257">
    <property type="entry name" value="PROKAR_LIPOPROTEIN"/>
    <property type="match status" value="1"/>
</dbReference>
<protein>
    <submittedName>
        <fullName evidence="2">Lipocalin</fullName>
    </submittedName>
    <submittedName>
        <fullName evidence="4">Membrane or secreted protein</fullName>
    </submittedName>
</protein>
<feature type="signal peptide" evidence="1">
    <location>
        <begin position="1"/>
        <end position="20"/>
    </location>
</feature>
<dbReference type="EMBL" id="CDOK01000150">
    <property type="protein sequence ID" value="CEN51618.1"/>
    <property type="molecule type" value="Genomic_DNA"/>
</dbReference>
<dbReference type="Proteomes" id="UP000243136">
    <property type="component" value="Chromosome"/>
</dbReference>
<dbReference type="Proteomes" id="UP000044026">
    <property type="component" value="Unassembled WGS sequence"/>
</dbReference>
<dbReference type="OMA" id="NDTSKEC"/>
<evidence type="ECO:0000313" key="5">
    <source>
        <dbReference type="Proteomes" id="UP000039370"/>
    </source>
</evidence>
<proteinExistence type="predicted"/>
<dbReference type="InterPro" id="IPR011065">
    <property type="entry name" value="Kunitz_inhibitor_STI-like_sf"/>
</dbReference>
<accession>A0A0B7INQ0</accession>